<evidence type="ECO:0000313" key="2">
    <source>
        <dbReference type="Proteomes" id="UP000234211"/>
    </source>
</evidence>
<proteinExistence type="predicted"/>
<name>A0A2H1YEF8_9FLAO</name>
<dbReference type="RefSeq" id="WP_101916421.1">
    <property type="nucleotide sequence ID" value="NZ_OENF01000001.1"/>
</dbReference>
<evidence type="ECO:0008006" key="3">
    <source>
        <dbReference type="Google" id="ProtNLM"/>
    </source>
</evidence>
<dbReference type="AlphaFoldDB" id="A0A2H1YEF8"/>
<organism evidence="1 2">
    <name type="scientific">Tenacibaculum piscium</name>
    <dbReference type="NCBI Taxonomy" id="1458515"/>
    <lineage>
        <taxon>Bacteria</taxon>
        <taxon>Pseudomonadati</taxon>
        <taxon>Bacteroidota</taxon>
        <taxon>Flavobacteriia</taxon>
        <taxon>Flavobacteriales</taxon>
        <taxon>Flavobacteriaceae</taxon>
        <taxon>Tenacibaculum</taxon>
    </lineage>
</organism>
<protein>
    <recommendedName>
        <fullName evidence="3">Transcriptional regulator</fullName>
    </recommendedName>
</protein>
<gene>
    <name evidence="1" type="ORF">TNO020_10004</name>
</gene>
<reference evidence="2" key="1">
    <citation type="submission" date="2017-11" db="EMBL/GenBank/DDBJ databases">
        <authorList>
            <person name="Duchaud E."/>
        </authorList>
    </citation>
    <scope>NUCLEOTIDE SEQUENCE [LARGE SCALE GENOMIC DNA]</scope>
    <source>
        <strain evidence="2">Tenacibaculum sp. TNO020</strain>
    </source>
</reference>
<evidence type="ECO:0000313" key="1">
    <source>
        <dbReference type="EMBL" id="SOS73894.1"/>
    </source>
</evidence>
<dbReference type="EMBL" id="OENF01000001">
    <property type="protein sequence ID" value="SOS73894.1"/>
    <property type="molecule type" value="Genomic_DNA"/>
</dbReference>
<dbReference type="Proteomes" id="UP000234211">
    <property type="component" value="Unassembled WGS sequence"/>
</dbReference>
<accession>A0A2H1YEF8</accession>
<keyword evidence="2" id="KW-1185">Reference proteome</keyword>
<dbReference type="OrthoDB" id="982995at2"/>
<sequence>MENHKNTASKRQIKDTENNQLTKVYDALKVKPMTMLEVDVFTGVMRSNICRYISSLREQNKVMIIRKRKCTISKYLYVNEYTTNPSLFPKSNQYVMNF</sequence>